<protein>
    <recommendedName>
        <fullName evidence="11">L-serine deaminase</fullName>
    </recommendedName>
</protein>
<evidence type="ECO:0000256" key="7">
    <source>
        <dbReference type="ARBA" id="ARBA00023004"/>
    </source>
</evidence>
<evidence type="ECO:0000256" key="4">
    <source>
        <dbReference type="ARBA" id="ARBA00022432"/>
    </source>
</evidence>
<evidence type="ECO:0000256" key="2">
    <source>
        <dbReference type="ARBA" id="ARBA00004742"/>
    </source>
</evidence>
<gene>
    <name evidence="14" type="primary">sdaAB</name>
    <name evidence="14" type="ORF">ACCQ40_02485</name>
</gene>
<evidence type="ECO:0000313" key="15">
    <source>
        <dbReference type="Proteomes" id="UP001638015"/>
    </source>
</evidence>
<dbReference type="SUPFAM" id="SSF143548">
    <property type="entry name" value="Serine metabolism enzymes domain"/>
    <property type="match status" value="1"/>
</dbReference>
<dbReference type="InterPro" id="IPR004643">
    <property type="entry name" value="Fe-S_L-Ser_bsu"/>
</dbReference>
<dbReference type="InterPro" id="IPR051318">
    <property type="entry name" value="Fe-S_L-Ser"/>
</dbReference>
<dbReference type="InterPro" id="IPR045865">
    <property type="entry name" value="ACT-like_dom_sf"/>
</dbReference>
<reference evidence="14 15" key="1">
    <citation type="journal article" date="2025" name="Anaerobe">
        <title>Description of Anaerococcus kampingiae sp. nov., Anaerococcus groningensis sp. nov., Anaerococcus martiniensis sp. nov., and Anaerococcus cruorum sp. nov., isolated from human clinical specimens.</title>
        <authorList>
            <person name="Boiten K.E."/>
            <person name="Meijer J."/>
            <person name="van Wezel E.M."/>
            <person name="Veloo A.C.M."/>
        </authorList>
    </citation>
    <scope>NUCLEOTIDE SEQUENCE [LARGE SCALE GENOMIC DNA]</scope>
    <source>
        <strain evidence="14 15">ENR1039</strain>
    </source>
</reference>
<organism evidence="14 15">
    <name type="scientific">Anaerococcus cruorum</name>
    <dbReference type="NCBI Taxonomy" id="3115617"/>
    <lineage>
        <taxon>Bacteria</taxon>
        <taxon>Bacillati</taxon>
        <taxon>Bacillota</taxon>
        <taxon>Tissierellia</taxon>
        <taxon>Tissierellales</taxon>
        <taxon>Peptoniphilaceae</taxon>
        <taxon>Anaerococcus</taxon>
    </lineage>
</organism>
<comment type="cofactor">
    <cofactor evidence="1 12">
        <name>[4Fe-4S] cluster</name>
        <dbReference type="ChEBI" id="CHEBI:49883"/>
    </cofactor>
</comment>
<keyword evidence="6 11" id="KW-0479">Metal-binding</keyword>
<comment type="similarity">
    <text evidence="3 11 12">Belongs to the iron-sulfur dependent L-serine dehydratase family.</text>
</comment>
<dbReference type="Gene3D" id="3.30.70.260">
    <property type="match status" value="1"/>
</dbReference>
<dbReference type="Proteomes" id="UP001638015">
    <property type="component" value="Unassembled WGS sequence"/>
</dbReference>
<dbReference type="PROSITE" id="PS51671">
    <property type="entry name" value="ACT"/>
    <property type="match status" value="1"/>
</dbReference>
<feature type="domain" description="ACT" evidence="13">
    <location>
        <begin position="151"/>
        <end position="220"/>
    </location>
</feature>
<dbReference type="InterPro" id="IPR005131">
    <property type="entry name" value="Ser_deHydtase_bsu"/>
</dbReference>
<evidence type="ECO:0000256" key="8">
    <source>
        <dbReference type="ARBA" id="ARBA00023014"/>
    </source>
</evidence>
<sequence length="220" mass="24106">MAVNASIFDIIGPVMVGPSSSHTAGAAKIANVARKMVDPGFNEVEFYLHGSFAKTYKGHGTNRALVGGVLGYGPEDDRIINAFEYADEAGIGYKFIETDLGEVHPNTVRMVFKYPDGRTPIDIQGSSIGGGAIVINKIYGNPIEYYAQRPTLFMAYGEQKGIIAFVSNILYSNGYNIHEMKTIKDGDDVMLVCELDEPLNEEALETIKNGKDFTFIKYID</sequence>
<comment type="catalytic activity">
    <reaction evidence="10 11 12">
        <text>L-serine = pyruvate + NH4(+)</text>
        <dbReference type="Rhea" id="RHEA:19169"/>
        <dbReference type="ChEBI" id="CHEBI:15361"/>
        <dbReference type="ChEBI" id="CHEBI:28938"/>
        <dbReference type="ChEBI" id="CHEBI:33384"/>
        <dbReference type="EC" id="4.3.1.17"/>
    </reaction>
</comment>
<evidence type="ECO:0000256" key="10">
    <source>
        <dbReference type="ARBA" id="ARBA00049406"/>
    </source>
</evidence>
<evidence type="ECO:0000256" key="11">
    <source>
        <dbReference type="PIRNR" id="PIRNR036692"/>
    </source>
</evidence>
<keyword evidence="4 11" id="KW-0312">Gluconeogenesis</keyword>
<accession>A0ABW9MV47</accession>
<dbReference type="InterPro" id="IPR002912">
    <property type="entry name" value="ACT_dom"/>
</dbReference>
<keyword evidence="15" id="KW-1185">Reference proteome</keyword>
<comment type="pathway">
    <text evidence="2 11">Carbohydrate biosynthesis; gluconeogenesis.</text>
</comment>
<dbReference type="SUPFAM" id="SSF55021">
    <property type="entry name" value="ACT-like"/>
    <property type="match status" value="1"/>
</dbReference>
<evidence type="ECO:0000256" key="9">
    <source>
        <dbReference type="ARBA" id="ARBA00023239"/>
    </source>
</evidence>
<name>A0ABW9MV47_9FIRM</name>
<keyword evidence="7 11" id="KW-0408">Iron</keyword>
<evidence type="ECO:0000256" key="6">
    <source>
        <dbReference type="ARBA" id="ARBA00022723"/>
    </source>
</evidence>
<dbReference type="Pfam" id="PF03315">
    <property type="entry name" value="SDH_beta"/>
    <property type="match status" value="1"/>
</dbReference>
<keyword evidence="9 11" id="KW-0456">Lyase</keyword>
<comment type="caution">
    <text evidence="14">The sequence shown here is derived from an EMBL/GenBank/DDBJ whole genome shotgun (WGS) entry which is preliminary data.</text>
</comment>
<evidence type="ECO:0000259" key="13">
    <source>
        <dbReference type="PROSITE" id="PS51671"/>
    </source>
</evidence>
<dbReference type="InterPro" id="IPR029009">
    <property type="entry name" value="ASB_dom_sf"/>
</dbReference>
<evidence type="ECO:0000256" key="3">
    <source>
        <dbReference type="ARBA" id="ARBA00008636"/>
    </source>
</evidence>
<dbReference type="RefSeq" id="WP_410032477.1">
    <property type="nucleotide sequence ID" value="NZ_JBGMEH010000002.1"/>
</dbReference>
<dbReference type="NCBIfam" id="TIGR00719">
    <property type="entry name" value="sda_beta"/>
    <property type="match status" value="1"/>
</dbReference>
<proteinExistence type="inferred from homology"/>
<keyword evidence="5 11" id="KW-0004">4Fe-4S</keyword>
<dbReference type="EMBL" id="JBGMEH010000002">
    <property type="protein sequence ID" value="MFO3715656.1"/>
    <property type="molecule type" value="Genomic_DNA"/>
</dbReference>
<evidence type="ECO:0000256" key="1">
    <source>
        <dbReference type="ARBA" id="ARBA00001966"/>
    </source>
</evidence>
<evidence type="ECO:0000256" key="5">
    <source>
        <dbReference type="ARBA" id="ARBA00022485"/>
    </source>
</evidence>
<dbReference type="PANTHER" id="PTHR30182">
    <property type="entry name" value="L-SERINE DEHYDRATASE"/>
    <property type="match status" value="1"/>
</dbReference>
<dbReference type="Gene3D" id="3.30.1330.90">
    <property type="entry name" value="D-3-phosphoglycerate dehydrogenase, domain 3"/>
    <property type="match status" value="1"/>
</dbReference>
<dbReference type="PIRSF" id="PIRSF036692">
    <property type="entry name" value="SDH_B"/>
    <property type="match status" value="1"/>
</dbReference>
<keyword evidence="8 11" id="KW-0411">Iron-sulfur</keyword>
<evidence type="ECO:0000313" key="14">
    <source>
        <dbReference type="EMBL" id="MFO3715656.1"/>
    </source>
</evidence>
<dbReference type="PANTHER" id="PTHR30182:SF12">
    <property type="entry name" value="L-SERINE DEHYDRATASE, BETA CHAIN-RELATED"/>
    <property type="match status" value="1"/>
</dbReference>
<evidence type="ECO:0000256" key="12">
    <source>
        <dbReference type="RuleBase" id="RU366059"/>
    </source>
</evidence>
<dbReference type="GO" id="GO:0003941">
    <property type="term" value="F:L-serine ammonia-lyase activity"/>
    <property type="evidence" value="ECO:0007669"/>
    <property type="project" value="UniProtKB-EC"/>
</dbReference>